<evidence type="ECO:0000313" key="2">
    <source>
        <dbReference type="EMBL" id="QAY73541.1"/>
    </source>
</evidence>
<name>A0A4V0YH56_9MICO</name>
<dbReference type="SUPFAM" id="SSF69118">
    <property type="entry name" value="AhpD-like"/>
    <property type="match status" value="1"/>
</dbReference>
<feature type="compositionally biased region" description="Pro residues" evidence="1">
    <location>
        <begin position="185"/>
        <end position="196"/>
    </location>
</feature>
<dbReference type="PANTHER" id="PTHR35446:SF2">
    <property type="entry name" value="CARBOXYMUCONOLACTONE DECARBOXYLASE-LIKE DOMAIN-CONTAINING PROTEIN"/>
    <property type="match status" value="1"/>
</dbReference>
<evidence type="ECO:0000256" key="1">
    <source>
        <dbReference type="SAM" id="MobiDB-lite"/>
    </source>
</evidence>
<protein>
    <submittedName>
        <fullName evidence="2">Peroxidase</fullName>
    </submittedName>
</protein>
<dbReference type="AlphaFoldDB" id="A0A4V0YH56"/>
<dbReference type="InterPro" id="IPR029032">
    <property type="entry name" value="AhpD-like"/>
</dbReference>
<feature type="compositionally biased region" description="Low complexity" evidence="1">
    <location>
        <begin position="197"/>
        <end position="215"/>
    </location>
</feature>
<reference evidence="2 3" key="1">
    <citation type="submission" date="2019-01" db="EMBL/GenBank/DDBJ databases">
        <title>Genome sequencing of strain FW100M-8.</title>
        <authorList>
            <person name="Heo J."/>
            <person name="Kim S.-J."/>
            <person name="Kim J.-S."/>
            <person name="Hong S.-B."/>
            <person name="Kwon S.-W."/>
        </authorList>
    </citation>
    <scope>NUCLEOTIDE SEQUENCE [LARGE SCALE GENOMIC DNA]</scope>
    <source>
        <strain evidence="2 3">FW100M-8</strain>
    </source>
</reference>
<dbReference type="KEGG" id="agf:ET445_09525"/>
<dbReference type="Proteomes" id="UP000291259">
    <property type="component" value="Chromosome"/>
</dbReference>
<dbReference type="PANTHER" id="PTHR35446">
    <property type="entry name" value="SI:CH211-175M2.5"/>
    <property type="match status" value="1"/>
</dbReference>
<dbReference type="OrthoDB" id="153253at2"/>
<keyword evidence="2" id="KW-0560">Oxidoreductase</keyword>
<dbReference type="GO" id="GO:0004601">
    <property type="term" value="F:peroxidase activity"/>
    <property type="evidence" value="ECO:0007669"/>
    <property type="project" value="UniProtKB-KW"/>
</dbReference>
<evidence type="ECO:0000313" key="3">
    <source>
        <dbReference type="Proteomes" id="UP000291259"/>
    </source>
</evidence>
<dbReference type="Gene3D" id="1.20.1290.10">
    <property type="entry name" value="AhpD-like"/>
    <property type="match status" value="1"/>
</dbReference>
<gene>
    <name evidence="2" type="ORF">ET445_09525</name>
</gene>
<organism evidence="2 3">
    <name type="scientific">Agromyces protaetiae</name>
    <dbReference type="NCBI Taxonomy" id="2509455"/>
    <lineage>
        <taxon>Bacteria</taxon>
        <taxon>Bacillati</taxon>
        <taxon>Actinomycetota</taxon>
        <taxon>Actinomycetes</taxon>
        <taxon>Micrococcales</taxon>
        <taxon>Microbacteriaceae</taxon>
        <taxon>Agromyces</taxon>
    </lineage>
</organism>
<accession>A0A4V0YH56</accession>
<dbReference type="RefSeq" id="WP_129190905.1">
    <property type="nucleotide sequence ID" value="NZ_CP035491.1"/>
</dbReference>
<sequence>MSIIRTPEPGEATGLAAEQYAEDERDLGYVASHTRVMAVNPEATAAFRALVKAVVADLGLRRYELVTLAAARAIGSDACLLAHGRKSLKVFDEDQLTRIARDYRDADLSPAEIEMMAFAERLSGDSASMTEADASRLRAHGFSDREIVDIALAAGARNYFSRALHRDIRSARPRRHALRSCPCSPRRPAPGGPPPRRITSARRTTTARGRSSRVSGGHRGPDRRTTCRDSSPRSPPPAPPRSRSSAASRSPRSTC</sequence>
<feature type="compositionally biased region" description="Basic and acidic residues" evidence="1">
    <location>
        <begin position="219"/>
        <end position="231"/>
    </location>
</feature>
<proteinExistence type="predicted"/>
<dbReference type="EMBL" id="CP035491">
    <property type="protein sequence ID" value="QAY73541.1"/>
    <property type="molecule type" value="Genomic_DNA"/>
</dbReference>
<keyword evidence="2" id="KW-0575">Peroxidase</keyword>
<feature type="compositionally biased region" description="Low complexity" evidence="1">
    <location>
        <begin position="241"/>
        <end position="255"/>
    </location>
</feature>
<feature type="region of interest" description="Disordered" evidence="1">
    <location>
        <begin position="171"/>
        <end position="255"/>
    </location>
</feature>
<keyword evidence="3" id="KW-1185">Reference proteome</keyword>